<dbReference type="AlphaFoldDB" id="A0A3E4GQ64"/>
<reference evidence="1 2" key="1">
    <citation type="submission" date="2018-08" db="EMBL/GenBank/DDBJ databases">
        <title>A genome reference for cultivated species of the human gut microbiota.</title>
        <authorList>
            <person name="Zou Y."/>
            <person name="Xue W."/>
            <person name="Luo G."/>
        </authorList>
    </citation>
    <scope>NUCLEOTIDE SEQUENCE [LARGE SCALE GENOMIC DNA]</scope>
    <source>
        <strain evidence="1 2">TM07-19</strain>
    </source>
</reference>
<sequence>MELTENMEEFLNDLIGKRMEQVYQENDGEQYDPFNEELELKVQKVIRKLPQKQRKVIFDYMTETSNNNSDLNEFYYRMGLRDGLKLKETIKTILDTLME</sequence>
<proteinExistence type="predicted"/>
<dbReference type="Proteomes" id="UP000260655">
    <property type="component" value="Unassembled WGS sequence"/>
</dbReference>
<name>A0A3E4GQ64_9FIRM</name>
<organism evidence="1 2">
    <name type="scientific">Coprococcus comes</name>
    <dbReference type="NCBI Taxonomy" id="410072"/>
    <lineage>
        <taxon>Bacteria</taxon>
        <taxon>Bacillati</taxon>
        <taxon>Bacillota</taxon>
        <taxon>Clostridia</taxon>
        <taxon>Lachnospirales</taxon>
        <taxon>Lachnospiraceae</taxon>
        <taxon>Coprococcus</taxon>
    </lineage>
</organism>
<protein>
    <submittedName>
        <fullName evidence="1">Uncharacterized protein</fullName>
    </submittedName>
</protein>
<accession>A0A3E4GQ64</accession>
<dbReference type="RefSeq" id="WP_117557473.1">
    <property type="nucleotide sequence ID" value="NZ_QSOV01000007.1"/>
</dbReference>
<evidence type="ECO:0000313" key="2">
    <source>
        <dbReference type="Proteomes" id="UP000260655"/>
    </source>
</evidence>
<dbReference type="EMBL" id="QSOV01000007">
    <property type="protein sequence ID" value="RGJ23426.1"/>
    <property type="molecule type" value="Genomic_DNA"/>
</dbReference>
<evidence type="ECO:0000313" key="1">
    <source>
        <dbReference type="EMBL" id="RGJ23426.1"/>
    </source>
</evidence>
<gene>
    <name evidence="1" type="ORF">DXD67_07990</name>
</gene>
<comment type="caution">
    <text evidence="1">The sequence shown here is derived from an EMBL/GenBank/DDBJ whole genome shotgun (WGS) entry which is preliminary data.</text>
</comment>